<comment type="similarity">
    <text evidence="3">Belongs to the FliH family.</text>
</comment>
<gene>
    <name evidence="12" type="ORF">EV686_103411</name>
</gene>
<dbReference type="InterPro" id="IPR018035">
    <property type="entry name" value="Flagellar_FliH/T3SS_HrpE"/>
</dbReference>
<dbReference type="EMBL" id="SMBX01000003">
    <property type="protein sequence ID" value="TCV00827.1"/>
    <property type="molecule type" value="Genomic_DNA"/>
</dbReference>
<sequence length="252" mass="26962">MSERPATQAHTLSRDAWRRWEMDSFQPPEPPPSLAAPDPADAPQVALRLQALEQQARQRGHEAGYAEGHAEGLAAGKAAGAEEGRQSGHAQGRTEGYEAGYAEGQARAREEADALRTLASAFAGTLSRIEEDLGQGLVGLAIGIAEQVIRDTIAARPESLLPVVREIVQLHGDSDAALVIHAHPDDHALLQRYLADDASVKRWRLIPDTHVERGGCTAHTALGSIDATLPTRWRRAVAALGHPATLPPQPPC</sequence>
<dbReference type="GO" id="GO:0071973">
    <property type="term" value="P:bacterial-type flagellum-dependent cell motility"/>
    <property type="evidence" value="ECO:0007669"/>
    <property type="project" value="InterPro"/>
</dbReference>
<keyword evidence="12" id="KW-0282">Flagellum</keyword>
<evidence type="ECO:0000256" key="6">
    <source>
        <dbReference type="ARBA" id="ARBA00022490"/>
    </source>
</evidence>
<dbReference type="Pfam" id="PF02108">
    <property type="entry name" value="FliH"/>
    <property type="match status" value="1"/>
</dbReference>
<dbReference type="PRINTS" id="PR01003">
    <property type="entry name" value="FLGFLIH"/>
</dbReference>
<comment type="caution">
    <text evidence="12">The sequence shown here is derived from an EMBL/GenBank/DDBJ whole genome shotgun (WGS) entry which is preliminary data.</text>
</comment>
<protein>
    <recommendedName>
        <fullName evidence="4">Flagellar assembly protein FliH</fullName>
    </recommendedName>
</protein>
<dbReference type="PANTHER" id="PTHR34982">
    <property type="entry name" value="YOP PROTEINS TRANSLOCATION PROTEIN L"/>
    <property type="match status" value="1"/>
</dbReference>
<keyword evidence="12" id="KW-0966">Cell projection</keyword>
<dbReference type="Proteomes" id="UP000294692">
    <property type="component" value="Unassembled WGS sequence"/>
</dbReference>
<evidence type="ECO:0000313" key="13">
    <source>
        <dbReference type="Proteomes" id="UP000294692"/>
    </source>
</evidence>
<keyword evidence="5" id="KW-0813">Transport</keyword>
<keyword evidence="12" id="KW-0969">Cilium</keyword>
<feature type="compositionally biased region" description="Low complexity" evidence="10">
    <location>
        <begin position="35"/>
        <end position="49"/>
    </location>
</feature>
<evidence type="ECO:0000256" key="7">
    <source>
        <dbReference type="ARBA" id="ARBA00022795"/>
    </source>
</evidence>
<accession>A0A4R3V6V8</accession>
<evidence type="ECO:0000256" key="4">
    <source>
        <dbReference type="ARBA" id="ARBA00016507"/>
    </source>
</evidence>
<name>A0A4R3V6V8_9BURK</name>
<feature type="region of interest" description="Disordered" evidence="10">
    <location>
        <begin position="1"/>
        <end position="49"/>
    </location>
</feature>
<dbReference type="GO" id="GO:0005829">
    <property type="term" value="C:cytosol"/>
    <property type="evidence" value="ECO:0007669"/>
    <property type="project" value="TreeGrafter"/>
</dbReference>
<evidence type="ECO:0000313" key="12">
    <source>
        <dbReference type="EMBL" id="TCV00827.1"/>
    </source>
</evidence>
<evidence type="ECO:0000256" key="8">
    <source>
        <dbReference type="ARBA" id="ARBA00022927"/>
    </source>
</evidence>
<dbReference type="InterPro" id="IPR051472">
    <property type="entry name" value="T3SS_Stator/FliH"/>
</dbReference>
<dbReference type="AlphaFoldDB" id="A0A4R3V6V8"/>
<dbReference type="NCBIfam" id="NF004270">
    <property type="entry name" value="PRK05687.2-1"/>
    <property type="match status" value="1"/>
</dbReference>
<evidence type="ECO:0000256" key="10">
    <source>
        <dbReference type="SAM" id="MobiDB-lite"/>
    </source>
</evidence>
<evidence type="ECO:0000256" key="3">
    <source>
        <dbReference type="ARBA" id="ARBA00006602"/>
    </source>
</evidence>
<dbReference type="GO" id="GO:0015031">
    <property type="term" value="P:protein transport"/>
    <property type="evidence" value="ECO:0007669"/>
    <property type="project" value="UniProtKB-KW"/>
</dbReference>
<dbReference type="GO" id="GO:0003774">
    <property type="term" value="F:cytoskeletal motor activity"/>
    <property type="evidence" value="ECO:0007669"/>
    <property type="project" value="InterPro"/>
</dbReference>
<evidence type="ECO:0000256" key="9">
    <source>
        <dbReference type="ARBA" id="ARBA00023225"/>
    </source>
</evidence>
<dbReference type="OrthoDB" id="5296952at2"/>
<comment type="function">
    <text evidence="1">Needed for flagellar regrowth and assembly.</text>
</comment>
<feature type="compositionally biased region" description="Basic and acidic residues" evidence="10">
    <location>
        <begin position="12"/>
        <end position="22"/>
    </location>
</feature>
<dbReference type="GO" id="GO:0009288">
    <property type="term" value="C:bacterial-type flagellum"/>
    <property type="evidence" value="ECO:0007669"/>
    <property type="project" value="InterPro"/>
</dbReference>
<proteinExistence type="inferred from homology"/>
<organism evidence="12 13">
    <name type="scientific">Paracandidimonas soli</name>
    <dbReference type="NCBI Taxonomy" id="1917182"/>
    <lineage>
        <taxon>Bacteria</taxon>
        <taxon>Pseudomonadati</taxon>
        <taxon>Pseudomonadota</taxon>
        <taxon>Betaproteobacteria</taxon>
        <taxon>Burkholderiales</taxon>
        <taxon>Alcaligenaceae</taxon>
        <taxon>Paracandidimonas</taxon>
    </lineage>
</organism>
<dbReference type="PANTHER" id="PTHR34982:SF1">
    <property type="entry name" value="FLAGELLAR ASSEMBLY PROTEIN FLIH"/>
    <property type="match status" value="1"/>
</dbReference>
<keyword evidence="9" id="KW-1006">Bacterial flagellum protein export</keyword>
<dbReference type="GO" id="GO:0044781">
    <property type="term" value="P:bacterial-type flagellum organization"/>
    <property type="evidence" value="ECO:0007669"/>
    <property type="project" value="UniProtKB-KW"/>
</dbReference>
<comment type="subcellular location">
    <subcellularLocation>
        <location evidence="2">Cytoplasm</location>
    </subcellularLocation>
</comment>
<keyword evidence="6" id="KW-0963">Cytoplasm</keyword>
<dbReference type="RefSeq" id="WP_132475864.1">
    <property type="nucleotide sequence ID" value="NZ_JBHRVM010000001.1"/>
</dbReference>
<evidence type="ECO:0000256" key="1">
    <source>
        <dbReference type="ARBA" id="ARBA00003041"/>
    </source>
</evidence>
<evidence type="ECO:0000256" key="5">
    <source>
        <dbReference type="ARBA" id="ARBA00022448"/>
    </source>
</evidence>
<evidence type="ECO:0000259" key="11">
    <source>
        <dbReference type="Pfam" id="PF02108"/>
    </source>
</evidence>
<feature type="region of interest" description="Disordered" evidence="10">
    <location>
        <begin position="75"/>
        <end position="94"/>
    </location>
</feature>
<feature type="domain" description="Flagellar assembly protein FliH/Type III secretion system HrpE" evidence="11">
    <location>
        <begin position="110"/>
        <end position="235"/>
    </location>
</feature>
<evidence type="ECO:0000256" key="2">
    <source>
        <dbReference type="ARBA" id="ARBA00004496"/>
    </source>
</evidence>
<dbReference type="InterPro" id="IPR000563">
    <property type="entry name" value="Flag_FliH"/>
</dbReference>
<reference evidence="12 13" key="1">
    <citation type="submission" date="2019-03" db="EMBL/GenBank/DDBJ databases">
        <title>Genomic Encyclopedia of Type Strains, Phase IV (KMG-IV): sequencing the most valuable type-strain genomes for metagenomic binning, comparative biology and taxonomic classification.</title>
        <authorList>
            <person name="Goeker M."/>
        </authorList>
    </citation>
    <scope>NUCLEOTIDE SEQUENCE [LARGE SCALE GENOMIC DNA]</scope>
    <source>
        <strain evidence="12 13">DSM 100048</strain>
    </source>
</reference>
<keyword evidence="13" id="KW-1185">Reference proteome</keyword>
<keyword evidence="7" id="KW-1005">Bacterial flagellum biogenesis</keyword>
<keyword evidence="8" id="KW-0653">Protein transport</keyword>